<proteinExistence type="predicted"/>
<organism evidence="2 3">
    <name type="scientific">Aestuariispira insulae</name>
    <dbReference type="NCBI Taxonomy" id="1461337"/>
    <lineage>
        <taxon>Bacteria</taxon>
        <taxon>Pseudomonadati</taxon>
        <taxon>Pseudomonadota</taxon>
        <taxon>Alphaproteobacteria</taxon>
        <taxon>Rhodospirillales</taxon>
        <taxon>Kiloniellaceae</taxon>
        <taxon>Aestuariispira</taxon>
    </lineage>
</organism>
<dbReference type="GO" id="GO:0003677">
    <property type="term" value="F:DNA binding"/>
    <property type="evidence" value="ECO:0007669"/>
    <property type="project" value="UniProtKB-KW"/>
</dbReference>
<dbReference type="SUPFAM" id="SSF46785">
    <property type="entry name" value="Winged helix' DNA-binding domain"/>
    <property type="match status" value="1"/>
</dbReference>
<feature type="domain" description="Winged helix DNA-binding" evidence="1">
    <location>
        <begin position="4"/>
        <end position="68"/>
    </location>
</feature>
<dbReference type="EMBL" id="QRDW01000012">
    <property type="protein sequence ID" value="RED45106.1"/>
    <property type="molecule type" value="Genomic_DNA"/>
</dbReference>
<dbReference type="Proteomes" id="UP000256845">
    <property type="component" value="Unassembled WGS sequence"/>
</dbReference>
<keyword evidence="2" id="KW-0238">DNA-binding</keyword>
<dbReference type="AlphaFoldDB" id="A0A3D9H813"/>
<dbReference type="Pfam" id="PF13601">
    <property type="entry name" value="HTH_34"/>
    <property type="match status" value="1"/>
</dbReference>
<accession>A0A3D9H813</accession>
<comment type="caution">
    <text evidence="2">The sequence shown here is derived from an EMBL/GenBank/DDBJ whole genome shotgun (WGS) entry which is preliminary data.</text>
</comment>
<evidence type="ECO:0000259" key="1">
    <source>
        <dbReference type="Pfam" id="PF13601"/>
    </source>
</evidence>
<dbReference type="InterPro" id="IPR036390">
    <property type="entry name" value="WH_DNA-bd_sf"/>
</dbReference>
<dbReference type="Gene3D" id="1.10.10.10">
    <property type="entry name" value="Winged helix-like DNA-binding domain superfamily/Winged helix DNA-binding domain"/>
    <property type="match status" value="1"/>
</dbReference>
<name>A0A3D9H813_9PROT</name>
<protein>
    <submittedName>
        <fullName evidence="2">Winged helix DNA-binding protein</fullName>
    </submittedName>
</protein>
<sequence length="73" mass="7982">MLAREEISFTDLKNRLGVTDGNLDAHLKKFAAAGFLHSQTVLKGRSNTVYHLSPSGMKAFESYCLQIRGLLGG</sequence>
<dbReference type="InterPro" id="IPR027395">
    <property type="entry name" value="WH_DNA-bd_dom"/>
</dbReference>
<evidence type="ECO:0000313" key="3">
    <source>
        <dbReference type="Proteomes" id="UP000256845"/>
    </source>
</evidence>
<keyword evidence="3" id="KW-1185">Reference proteome</keyword>
<reference evidence="2 3" key="1">
    <citation type="submission" date="2018-07" db="EMBL/GenBank/DDBJ databases">
        <title>Genomic Encyclopedia of Type Strains, Phase III (KMG-III): the genomes of soil and plant-associated and newly described type strains.</title>
        <authorList>
            <person name="Whitman W."/>
        </authorList>
    </citation>
    <scope>NUCLEOTIDE SEQUENCE [LARGE SCALE GENOMIC DNA]</scope>
    <source>
        <strain evidence="2 3">CECT 8488</strain>
    </source>
</reference>
<gene>
    <name evidence="2" type="ORF">DFP90_11299</name>
</gene>
<dbReference type="InterPro" id="IPR036388">
    <property type="entry name" value="WH-like_DNA-bd_sf"/>
</dbReference>
<evidence type="ECO:0000313" key="2">
    <source>
        <dbReference type="EMBL" id="RED45106.1"/>
    </source>
</evidence>